<protein>
    <submittedName>
        <fullName evidence="1">Uncharacterized protein</fullName>
    </submittedName>
</protein>
<feature type="non-terminal residue" evidence="1">
    <location>
        <position position="165"/>
    </location>
</feature>
<sequence>MLCITGTQRSGTTAAASLFKAEGYDLGSDLWDEVGGLENETICAFYRDYLGDPVFPFSNFPNLPEGHANHFALLDLPVVKFSMLCMNPAFVTIWSKFRPPEKGDRFLIMKRGIRAVTESKDAHREIFSQDSWLLNQDSGTMRANRAMSIRYLQDLGYPISVMHFE</sequence>
<dbReference type="EMBL" id="BARU01009519">
    <property type="protein sequence ID" value="GAH38106.1"/>
    <property type="molecule type" value="Genomic_DNA"/>
</dbReference>
<name>X1EXI6_9ZZZZ</name>
<comment type="caution">
    <text evidence="1">The sequence shown here is derived from an EMBL/GenBank/DDBJ whole genome shotgun (WGS) entry which is preliminary data.</text>
</comment>
<accession>X1EXI6</accession>
<gene>
    <name evidence="1" type="ORF">S03H2_18356</name>
</gene>
<evidence type="ECO:0000313" key="1">
    <source>
        <dbReference type="EMBL" id="GAH38106.1"/>
    </source>
</evidence>
<dbReference type="AlphaFoldDB" id="X1EXI6"/>
<proteinExistence type="predicted"/>
<reference evidence="1" key="1">
    <citation type="journal article" date="2014" name="Front. Microbiol.">
        <title>High frequency of phylogenetically diverse reductive dehalogenase-homologous genes in deep subseafloor sedimentary metagenomes.</title>
        <authorList>
            <person name="Kawai M."/>
            <person name="Futagami T."/>
            <person name="Toyoda A."/>
            <person name="Takaki Y."/>
            <person name="Nishi S."/>
            <person name="Hori S."/>
            <person name="Arai W."/>
            <person name="Tsubouchi T."/>
            <person name="Morono Y."/>
            <person name="Uchiyama I."/>
            <person name="Ito T."/>
            <person name="Fujiyama A."/>
            <person name="Inagaki F."/>
            <person name="Takami H."/>
        </authorList>
    </citation>
    <scope>NUCLEOTIDE SEQUENCE</scope>
    <source>
        <strain evidence="1">Expedition CK06-06</strain>
    </source>
</reference>
<organism evidence="1">
    <name type="scientific">marine sediment metagenome</name>
    <dbReference type="NCBI Taxonomy" id="412755"/>
    <lineage>
        <taxon>unclassified sequences</taxon>
        <taxon>metagenomes</taxon>
        <taxon>ecological metagenomes</taxon>
    </lineage>
</organism>